<dbReference type="Pfam" id="PF00934">
    <property type="entry name" value="PE"/>
    <property type="match status" value="1"/>
</dbReference>
<protein>
    <recommendedName>
        <fullName evidence="1">PE domain-containing protein</fullName>
    </recommendedName>
</protein>
<comment type="caution">
    <text evidence="2">The sequence shown here is derived from an EMBL/GenBank/DDBJ whole genome shotgun (WGS) entry which is preliminary data.</text>
</comment>
<dbReference type="Gene3D" id="1.10.287.850">
    <property type="entry name" value="HP0062-like domain"/>
    <property type="match status" value="1"/>
</dbReference>
<reference evidence="2" key="1">
    <citation type="journal article" date="2014" name="Int. J. Syst. Evol. Microbiol.">
        <title>Complete genome sequence of Corynebacterium casei LMG S-19264T (=DSM 44701T), isolated from a smear-ripened cheese.</title>
        <authorList>
            <consortium name="US DOE Joint Genome Institute (JGI-PGF)"/>
            <person name="Walter F."/>
            <person name="Albersmeier A."/>
            <person name="Kalinowski J."/>
            <person name="Ruckert C."/>
        </authorList>
    </citation>
    <scope>NUCLEOTIDE SEQUENCE</scope>
    <source>
        <strain evidence="2">CGMCC 4.3508</strain>
    </source>
</reference>
<evidence type="ECO:0000313" key="2">
    <source>
        <dbReference type="EMBL" id="GGK98667.1"/>
    </source>
</evidence>
<organism evidence="2 3">
    <name type="scientific">Nocardia jinanensis</name>
    <dbReference type="NCBI Taxonomy" id="382504"/>
    <lineage>
        <taxon>Bacteria</taxon>
        <taxon>Bacillati</taxon>
        <taxon>Actinomycetota</taxon>
        <taxon>Actinomycetes</taxon>
        <taxon>Mycobacteriales</taxon>
        <taxon>Nocardiaceae</taxon>
        <taxon>Nocardia</taxon>
    </lineage>
</organism>
<gene>
    <name evidence="2" type="ORF">GCM10011588_11550</name>
</gene>
<dbReference type="AlphaFoldDB" id="A0A917RBF3"/>
<feature type="domain" description="PE" evidence="1">
    <location>
        <begin position="2"/>
        <end position="90"/>
    </location>
</feature>
<dbReference type="EMBL" id="BMMH01000002">
    <property type="protein sequence ID" value="GGK98667.1"/>
    <property type="molecule type" value="Genomic_DNA"/>
</dbReference>
<evidence type="ECO:0000259" key="1">
    <source>
        <dbReference type="Pfam" id="PF00934"/>
    </source>
</evidence>
<name>A0A917RBF3_9NOCA</name>
<proteinExistence type="predicted"/>
<accession>A0A917RBF3</accession>
<dbReference type="RefSeq" id="WP_062997150.1">
    <property type="nucleotide sequence ID" value="NZ_BMMH01000002.1"/>
</dbReference>
<reference evidence="2" key="2">
    <citation type="submission" date="2020-09" db="EMBL/GenBank/DDBJ databases">
        <authorList>
            <person name="Sun Q."/>
            <person name="Zhou Y."/>
        </authorList>
    </citation>
    <scope>NUCLEOTIDE SEQUENCE</scope>
    <source>
        <strain evidence="2">CGMCC 4.3508</strain>
    </source>
</reference>
<keyword evidence="3" id="KW-1185">Reference proteome</keyword>
<dbReference type="Proteomes" id="UP000638263">
    <property type="component" value="Unassembled WGS sequence"/>
</dbReference>
<dbReference type="InterPro" id="IPR000084">
    <property type="entry name" value="PE-PGRS_N"/>
</dbReference>
<sequence length="101" mass="10845">MEYDPDQARAAARDLDALADRISTALRNDGPLLRTGPAGGDEVSVQAAQTLGRVADSYTGTGDLVVYELRKLAAVVRAQSAGMLDMEQDNSEYFRTIRPTG</sequence>
<evidence type="ECO:0000313" key="3">
    <source>
        <dbReference type="Proteomes" id="UP000638263"/>
    </source>
</evidence>